<organism evidence="5 6">
    <name type="scientific">Dreissena polymorpha</name>
    <name type="common">Zebra mussel</name>
    <name type="synonym">Mytilus polymorpha</name>
    <dbReference type="NCBI Taxonomy" id="45954"/>
    <lineage>
        <taxon>Eukaryota</taxon>
        <taxon>Metazoa</taxon>
        <taxon>Spiralia</taxon>
        <taxon>Lophotrochozoa</taxon>
        <taxon>Mollusca</taxon>
        <taxon>Bivalvia</taxon>
        <taxon>Autobranchia</taxon>
        <taxon>Heteroconchia</taxon>
        <taxon>Euheterodonta</taxon>
        <taxon>Imparidentia</taxon>
        <taxon>Neoheterodontei</taxon>
        <taxon>Myida</taxon>
        <taxon>Dreissenoidea</taxon>
        <taxon>Dreissenidae</taxon>
        <taxon>Dreissena</taxon>
    </lineage>
</organism>
<evidence type="ECO:0000313" key="6">
    <source>
        <dbReference type="Proteomes" id="UP000828390"/>
    </source>
</evidence>
<evidence type="ECO:0000259" key="4">
    <source>
        <dbReference type="Pfam" id="PF01755"/>
    </source>
</evidence>
<keyword evidence="3" id="KW-0808">Transferase</keyword>
<evidence type="ECO:0000313" key="5">
    <source>
        <dbReference type="EMBL" id="KAH3791990.1"/>
    </source>
</evidence>
<accession>A0A9D4IYV1</accession>
<comment type="similarity">
    <text evidence="1">Belongs to the glycosyltransferase 25 family.</text>
</comment>
<evidence type="ECO:0000256" key="3">
    <source>
        <dbReference type="ARBA" id="ARBA00022679"/>
    </source>
</evidence>
<evidence type="ECO:0000256" key="2">
    <source>
        <dbReference type="ARBA" id="ARBA00022676"/>
    </source>
</evidence>
<dbReference type="CDD" id="cd06532">
    <property type="entry name" value="Glyco_transf_25"/>
    <property type="match status" value="1"/>
</dbReference>
<dbReference type="Proteomes" id="UP000828390">
    <property type="component" value="Unassembled WGS sequence"/>
</dbReference>
<dbReference type="EMBL" id="JAIWYP010000007">
    <property type="protein sequence ID" value="KAH3791990.1"/>
    <property type="molecule type" value="Genomic_DNA"/>
</dbReference>
<dbReference type="PANTHER" id="PTHR10730">
    <property type="entry name" value="PROCOLLAGEN-LYSINE,2-OXOGLUTARATE 5-DIOXYGENASE/GLYCOSYLTRANSFERASE 25 FAMILY MEMBER"/>
    <property type="match status" value="1"/>
</dbReference>
<dbReference type="GO" id="GO:0050211">
    <property type="term" value="F:procollagen galactosyltransferase activity"/>
    <property type="evidence" value="ECO:0007669"/>
    <property type="project" value="TreeGrafter"/>
</dbReference>
<dbReference type="InterPro" id="IPR002654">
    <property type="entry name" value="Glyco_trans_25"/>
</dbReference>
<comment type="caution">
    <text evidence="5">The sequence shown here is derived from an EMBL/GenBank/DDBJ whole genome shotgun (WGS) entry which is preliminary data.</text>
</comment>
<keyword evidence="6" id="KW-1185">Reference proteome</keyword>
<proteinExistence type="inferred from homology"/>
<gene>
    <name evidence="5" type="ORF">DPMN_145479</name>
</gene>
<dbReference type="InterPro" id="IPR050757">
    <property type="entry name" value="Collagen_mod_GT25"/>
</dbReference>
<name>A0A9D4IYV1_DREPO</name>
<evidence type="ECO:0000256" key="1">
    <source>
        <dbReference type="ARBA" id="ARBA00006721"/>
    </source>
</evidence>
<sequence length="61" mass="7337">MTMGEIGCFLSHYNIWQDVVAKGYEQVVVFEDDLKFEPYFRTKLAFIMRTVKERVPNWDLM</sequence>
<dbReference type="Pfam" id="PF01755">
    <property type="entry name" value="Glyco_transf_25"/>
    <property type="match status" value="1"/>
</dbReference>
<reference evidence="5" key="2">
    <citation type="submission" date="2020-11" db="EMBL/GenBank/DDBJ databases">
        <authorList>
            <person name="McCartney M.A."/>
            <person name="Auch B."/>
            <person name="Kono T."/>
            <person name="Mallez S."/>
            <person name="Becker A."/>
            <person name="Gohl D.M."/>
            <person name="Silverstein K.A.T."/>
            <person name="Koren S."/>
            <person name="Bechman K.B."/>
            <person name="Herman A."/>
            <person name="Abrahante J.E."/>
            <person name="Garbe J."/>
        </authorList>
    </citation>
    <scope>NUCLEOTIDE SEQUENCE</scope>
    <source>
        <strain evidence="5">Duluth1</strain>
        <tissue evidence="5">Whole animal</tissue>
    </source>
</reference>
<feature type="domain" description="Glycosyl transferase family 25" evidence="4">
    <location>
        <begin position="1"/>
        <end position="53"/>
    </location>
</feature>
<reference evidence="5" key="1">
    <citation type="journal article" date="2019" name="bioRxiv">
        <title>The Genome of the Zebra Mussel, Dreissena polymorpha: A Resource for Invasive Species Research.</title>
        <authorList>
            <person name="McCartney M.A."/>
            <person name="Auch B."/>
            <person name="Kono T."/>
            <person name="Mallez S."/>
            <person name="Zhang Y."/>
            <person name="Obille A."/>
            <person name="Becker A."/>
            <person name="Abrahante J.E."/>
            <person name="Garbe J."/>
            <person name="Badalamenti J.P."/>
            <person name="Herman A."/>
            <person name="Mangelson H."/>
            <person name="Liachko I."/>
            <person name="Sullivan S."/>
            <person name="Sone E.D."/>
            <person name="Koren S."/>
            <person name="Silverstein K.A.T."/>
            <person name="Beckman K.B."/>
            <person name="Gohl D.M."/>
        </authorList>
    </citation>
    <scope>NUCLEOTIDE SEQUENCE</scope>
    <source>
        <strain evidence="5">Duluth1</strain>
        <tissue evidence="5">Whole animal</tissue>
    </source>
</reference>
<keyword evidence="2" id="KW-0328">Glycosyltransferase</keyword>
<dbReference type="AlphaFoldDB" id="A0A9D4IYV1"/>
<dbReference type="PANTHER" id="PTHR10730:SF53">
    <property type="entry name" value="GLYCOSYLTRANSFERASE 25 FAMILY MEMBER"/>
    <property type="match status" value="1"/>
</dbReference>
<protein>
    <recommendedName>
        <fullName evidence="4">Glycosyl transferase family 25 domain-containing protein</fullName>
    </recommendedName>
</protein>